<feature type="region of interest" description="Disordered" evidence="1">
    <location>
        <begin position="19"/>
        <end position="87"/>
    </location>
</feature>
<evidence type="ECO:0000313" key="2">
    <source>
        <dbReference type="EMBL" id="OMJ20878.1"/>
    </source>
</evidence>
<accession>A0A1R1Y1U4</accession>
<comment type="caution">
    <text evidence="2">The sequence shown here is derived from an EMBL/GenBank/DDBJ whole genome shotgun (WGS) entry which is preliminary data.</text>
</comment>
<evidence type="ECO:0000313" key="3">
    <source>
        <dbReference type="Proteomes" id="UP000187283"/>
    </source>
</evidence>
<dbReference type="EMBL" id="LSSN01001138">
    <property type="protein sequence ID" value="OMJ20878.1"/>
    <property type="molecule type" value="Genomic_DNA"/>
</dbReference>
<dbReference type="Proteomes" id="UP000187283">
    <property type="component" value="Unassembled WGS sequence"/>
</dbReference>
<reference evidence="2 3" key="1">
    <citation type="submission" date="2017-01" db="EMBL/GenBank/DDBJ databases">
        <authorList>
            <person name="Mah S.A."/>
            <person name="Swanson W.J."/>
            <person name="Moy G.W."/>
            <person name="Vacquier V.D."/>
        </authorList>
    </citation>
    <scope>NUCLEOTIDE SEQUENCE [LARGE SCALE GENOMIC DNA]</scope>
    <source>
        <strain evidence="2 3">GSMNP</strain>
    </source>
</reference>
<feature type="compositionally biased region" description="Basic and acidic residues" evidence="1">
    <location>
        <begin position="70"/>
        <end position="80"/>
    </location>
</feature>
<name>A0A1R1Y1U4_9FUNG</name>
<keyword evidence="3" id="KW-1185">Reference proteome</keyword>
<evidence type="ECO:0000256" key="1">
    <source>
        <dbReference type="SAM" id="MobiDB-lite"/>
    </source>
</evidence>
<proteinExistence type="predicted"/>
<gene>
    <name evidence="2" type="ORF">AYI70_g3816</name>
</gene>
<protein>
    <submittedName>
        <fullName evidence="2">Uncharacterized protein</fullName>
    </submittedName>
</protein>
<organism evidence="2 3">
    <name type="scientific">Smittium culicis</name>
    <dbReference type="NCBI Taxonomy" id="133412"/>
    <lineage>
        <taxon>Eukaryota</taxon>
        <taxon>Fungi</taxon>
        <taxon>Fungi incertae sedis</taxon>
        <taxon>Zoopagomycota</taxon>
        <taxon>Kickxellomycotina</taxon>
        <taxon>Harpellomycetes</taxon>
        <taxon>Harpellales</taxon>
        <taxon>Legeriomycetaceae</taxon>
        <taxon>Smittium</taxon>
    </lineage>
</organism>
<dbReference type="AlphaFoldDB" id="A0A1R1Y1U4"/>
<sequence length="440" mass="49152">MAQSIIAATAVEARSNRNLGTPVKFSPKGPLPQEEPVVYDNQEDWGSPTCPRPPQAQPLGGGTEFQDGDADLHLPYDPPKRQSHVSGSAGCIYAHSDVQEVQEVSALPMERTFASVPRLAIRSITEPVGFHQDSPPGSGMGQSEGSMRNQYVLNLLQALGAWIQFQFIKVLNNAIPTNHTSRNGYKHQRNVIQGAFDQDERSSTRGQQATGYWPIDIKMPHELYWEDQIDLYCYSPWDTHASPNPEPAVMEEPTSVMERAVILARNTRARNLYRFQRHSTGNCCGSPLLLWSLNHTTEEDAHHYKGTTDGTLCSEAQEGCGQIGFSLFRQHSNTLVHQEIRRHNLFRTIGDLRTDLFTLPENQNPYPSNIRSVTSEPCGCARLTDGADRMAHISEDIRLLEYTIWSTRCISVCAPPEHEAEPVLQLVSRPKRIGPECTSL</sequence>